<dbReference type="Proteomes" id="UP000032431">
    <property type="component" value="Chromosome I"/>
</dbReference>
<feature type="binding site" evidence="6">
    <location>
        <position position="149"/>
    </location>
    <ligand>
        <name>S-adenosyl-L-methionine</name>
        <dbReference type="ChEBI" id="CHEBI:59789"/>
    </ligand>
</feature>
<feature type="binding site" evidence="6">
    <location>
        <position position="84"/>
    </location>
    <ligand>
        <name>S-adenosyl-L-methionine</name>
        <dbReference type="ChEBI" id="CHEBI:59789"/>
    </ligand>
</feature>
<dbReference type="HOGENOM" id="CLU_065341_0_0_9"/>
<keyword evidence="8" id="KW-1185">Reference proteome</keyword>
<dbReference type="PANTHER" id="PTHR31760:SF0">
    <property type="entry name" value="S-ADENOSYL-L-METHIONINE-DEPENDENT METHYLTRANSFERASES SUPERFAMILY PROTEIN"/>
    <property type="match status" value="1"/>
</dbReference>
<sequence>MDILKEKLISGAKALGIELDEAALQKFEAFTGELLEWNKVMNLTAITEPEQIAVKHYVDSLSLLKYADIKKDAKIADVGCGAGFPGVPVKIVREDISLYCIDSLGKRIKFLENVKEKLNFQQFECLHSRAEDAGRQPQLRGSFDYVFARAVAKLRVLAEYCIPLLKTGGAFIAMKAGDVEEEISEAKNAIKTLGGKIESVSEYTLPGTDIARTIIVISKIADTPAKYPRPSAKIAKAPL</sequence>
<evidence type="ECO:0000256" key="5">
    <source>
        <dbReference type="ARBA" id="ARBA00022691"/>
    </source>
</evidence>
<evidence type="ECO:0000256" key="1">
    <source>
        <dbReference type="ARBA" id="ARBA00022490"/>
    </source>
</evidence>
<keyword evidence="3 6" id="KW-0489">Methyltransferase</keyword>
<comment type="caution">
    <text evidence="6">Lacks conserved residue(s) required for the propagation of feature annotation.</text>
</comment>
<keyword evidence="5 6" id="KW-0949">S-adenosyl-L-methionine</keyword>
<dbReference type="STRING" id="29343.CCDG5_2084"/>
<dbReference type="GO" id="GO:0005829">
    <property type="term" value="C:cytosol"/>
    <property type="evidence" value="ECO:0007669"/>
    <property type="project" value="TreeGrafter"/>
</dbReference>
<reference evidence="8" key="1">
    <citation type="submission" date="2014-07" db="EMBL/GenBank/DDBJ databases">
        <authorList>
            <person name="Wibberg D."/>
        </authorList>
    </citation>
    <scope>NUCLEOTIDE SEQUENCE [LARGE SCALE GENOMIC DNA]</scope>
    <source>
        <strain evidence="8">DG5</strain>
    </source>
</reference>
<accession>A0A078KVI1</accession>
<dbReference type="Pfam" id="PF02527">
    <property type="entry name" value="GidB"/>
    <property type="match status" value="1"/>
</dbReference>
<keyword evidence="4 6" id="KW-0808">Transferase</keyword>
<comment type="similarity">
    <text evidence="6">Belongs to the methyltransferase superfamily. RNA methyltransferase RsmG family.</text>
</comment>
<dbReference type="FunFam" id="3.40.50.150:FF:000041">
    <property type="entry name" value="Ribosomal RNA small subunit methyltransferase G"/>
    <property type="match status" value="1"/>
</dbReference>
<dbReference type="SUPFAM" id="SSF53335">
    <property type="entry name" value="S-adenosyl-L-methionine-dependent methyltransferases"/>
    <property type="match status" value="1"/>
</dbReference>
<feature type="binding site" evidence="6">
    <location>
        <begin position="130"/>
        <end position="131"/>
    </location>
    <ligand>
        <name>S-adenosyl-L-methionine</name>
        <dbReference type="ChEBI" id="CHEBI:59789"/>
    </ligand>
</feature>
<keyword evidence="2 6" id="KW-0698">rRNA processing</keyword>
<organism evidence="7 8">
    <name type="scientific">[Clostridium] cellulosi</name>
    <dbReference type="NCBI Taxonomy" id="29343"/>
    <lineage>
        <taxon>Bacteria</taxon>
        <taxon>Bacillati</taxon>
        <taxon>Bacillota</taxon>
        <taxon>Clostridia</taxon>
        <taxon>Eubacteriales</taxon>
        <taxon>Oscillospiraceae</taxon>
        <taxon>Oscillospiraceae incertae sedis</taxon>
    </lineage>
</organism>
<evidence type="ECO:0000256" key="6">
    <source>
        <dbReference type="HAMAP-Rule" id="MF_00074"/>
    </source>
</evidence>
<protein>
    <recommendedName>
        <fullName evidence="6">Ribosomal RNA small subunit methyltransferase G</fullName>
        <ecNumber evidence="6">2.1.1.-</ecNumber>
    </recommendedName>
    <alternativeName>
        <fullName evidence="6">16S rRNA 7-methylguanosine methyltransferase</fullName>
        <shortName evidence="6">16S rRNA m7G methyltransferase</shortName>
    </alternativeName>
</protein>
<dbReference type="InterPro" id="IPR029063">
    <property type="entry name" value="SAM-dependent_MTases_sf"/>
</dbReference>
<evidence type="ECO:0000313" key="8">
    <source>
        <dbReference type="Proteomes" id="UP000032431"/>
    </source>
</evidence>
<evidence type="ECO:0000256" key="3">
    <source>
        <dbReference type="ARBA" id="ARBA00022603"/>
    </source>
</evidence>
<evidence type="ECO:0000256" key="2">
    <source>
        <dbReference type="ARBA" id="ARBA00022552"/>
    </source>
</evidence>
<comment type="function">
    <text evidence="6">Specifically methylates the N7 position of a guanine in 16S rRNA.</text>
</comment>
<gene>
    <name evidence="6 7" type="primary">rsmG</name>
    <name evidence="7" type="ORF">CCDG5_2084</name>
</gene>
<dbReference type="EC" id="2.1.1.-" evidence="6"/>
<dbReference type="EMBL" id="LM995447">
    <property type="protein sequence ID" value="CDZ25164.1"/>
    <property type="molecule type" value="Genomic_DNA"/>
</dbReference>
<dbReference type="NCBIfam" id="TIGR00138">
    <property type="entry name" value="rsmG_gidB"/>
    <property type="match status" value="1"/>
</dbReference>
<evidence type="ECO:0000313" key="7">
    <source>
        <dbReference type="EMBL" id="CDZ25164.1"/>
    </source>
</evidence>
<dbReference type="KEGG" id="ccel:CCDG5_2084"/>
<evidence type="ECO:0000256" key="4">
    <source>
        <dbReference type="ARBA" id="ARBA00022679"/>
    </source>
</evidence>
<dbReference type="CDD" id="cd02440">
    <property type="entry name" value="AdoMet_MTases"/>
    <property type="match status" value="1"/>
</dbReference>
<dbReference type="PIRSF" id="PIRSF003078">
    <property type="entry name" value="GidB"/>
    <property type="match status" value="1"/>
</dbReference>
<dbReference type="GO" id="GO:0070043">
    <property type="term" value="F:rRNA (guanine-N7-)-methyltransferase activity"/>
    <property type="evidence" value="ECO:0007669"/>
    <property type="project" value="UniProtKB-UniRule"/>
</dbReference>
<name>A0A078KVI1_9FIRM</name>
<proteinExistence type="inferred from homology"/>
<dbReference type="AlphaFoldDB" id="A0A078KVI1"/>
<dbReference type="PANTHER" id="PTHR31760">
    <property type="entry name" value="S-ADENOSYL-L-METHIONINE-DEPENDENT METHYLTRANSFERASES SUPERFAMILY PROTEIN"/>
    <property type="match status" value="1"/>
</dbReference>
<keyword evidence="1 6" id="KW-0963">Cytoplasm</keyword>
<dbReference type="PATRIC" id="fig|29343.3.peg.2198"/>
<comment type="subcellular location">
    <subcellularLocation>
        <location evidence="6">Cytoplasm</location>
    </subcellularLocation>
</comment>
<feature type="binding site" evidence="6">
    <location>
        <position position="79"/>
    </location>
    <ligand>
        <name>S-adenosyl-L-methionine</name>
        <dbReference type="ChEBI" id="CHEBI:59789"/>
    </ligand>
</feature>
<dbReference type="HAMAP" id="MF_00074">
    <property type="entry name" value="16SrRNA_methyltr_G"/>
    <property type="match status" value="1"/>
</dbReference>
<dbReference type="InterPro" id="IPR003682">
    <property type="entry name" value="rRNA_ssu_MeTfrase_G"/>
</dbReference>
<dbReference type="Gene3D" id="3.40.50.150">
    <property type="entry name" value="Vaccinia Virus protein VP39"/>
    <property type="match status" value="1"/>
</dbReference>